<organism evidence="1 2">
    <name type="scientific">Peptoniphilus harei</name>
    <dbReference type="NCBI Taxonomy" id="54005"/>
    <lineage>
        <taxon>Bacteria</taxon>
        <taxon>Bacillati</taxon>
        <taxon>Bacillota</taxon>
        <taxon>Tissierellia</taxon>
        <taxon>Tissierellales</taxon>
        <taxon>Peptoniphilaceae</taxon>
        <taxon>Peptoniphilus</taxon>
    </lineage>
</organism>
<evidence type="ECO:0000313" key="2">
    <source>
        <dbReference type="Proteomes" id="UP000250070"/>
    </source>
</evidence>
<dbReference type="EMBL" id="UATM01000034">
    <property type="protein sequence ID" value="SPY59313.1"/>
    <property type="molecule type" value="Genomic_DNA"/>
</dbReference>
<proteinExistence type="predicted"/>
<dbReference type="AlphaFoldDB" id="A0A2X1Z1U0"/>
<protein>
    <submittedName>
        <fullName evidence="1">Uncharacterized conserved protein</fullName>
    </submittedName>
</protein>
<dbReference type="Proteomes" id="UP000250070">
    <property type="component" value="Unassembled WGS sequence"/>
</dbReference>
<gene>
    <name evidence="1" type="ORF">NCTC13076_02193</name>
</gene>
<name>A0A2X1Z1U0_9FIRM</name>
<accession>A0A2X1Z1U0</accession>
<evidence type="ECO:0000313" key="1">
    <source>
        <dbReference type="EMBL" id="SPY59313.1"/>
    </source>
</evidence>
<sequence length="89" mass="10366">MDFSELVSVNEEKLREVMGLEIDDDGNFYDPLSKDMDLDGIIDRNDADFRDSKVQEIGDFEMKEKTSIMDKLKGYRENLAVNNNIKRNK</sequence>
<reference evidence="1 2" key="1">
    <citation type="submission" date="2018-06" db="EMBL/GenBank/DDBJ databases">
        <authorList>
            <consortium name="Pathogen Informatics"/>
            <person name="Doyle S."/>
        </authorList>
    </citation>
    <scope>NUCLEOTIDE SEQUENCE [LARGE SCALE GENOMIC DNA]</scope>
    <source>
        <strain evidence="1 2">NCTC13076</strain>
    </source>
</reference>